<sequence length="116" mass="12632">MASIWPSPTTCAILRIRESVWGTSFNNATSVPSRWCYRFPTVPWESSNNPTQIALVAHIGNILPRLSFSSCAVGSPPSHFVVDSPVRLVESFLYDPPAGLGPPSHSPNCLRHLGAF</sequence>
<proteinExistence type="predicted"/>
<gene>
    <name evidence="1" type="ORF">SBAD_LOCUS10376</name>
</gene>
<reference evidence="1 2" key="2">
    <citation type="submission" date="2018-11" db="EMBL/GenBank/DDBJ databases">
        <authorList>
            <consortium name="Pathogen Informatics"/>
        </authorList>
    </citation>
    <scope>NUCLEOTIDE SEQUENCE [LARGE SCALE GENOMIC DNA]</scope>
</reference>
<dbReference type="WBParaSite" id="SBAD_0001074101-mRNA-1">
    <property type="protein sequence ID" value="SBAD_0001074101-mRNA-1"/>
    <property type="gene ID" value="SBAD_0001074101"/>
</dbReference>
<dbReference type="EMBL" id="UZAM01013992">
    <property type="protein sequence ID" value="VDP31360.1"/>
    <property type="molecule type" value="Genomic_DNA"/>
</dbReference>
<evidence type="ECO:0000313" key="1">
    <source>
        <dbReference type="EMBL" id="VDP31360.1"/>
    </source>
</evidence>
<keyword evidence="2" id="KW-1185">Reference proteome</keyword>
<protein>
    <submittedName>
        <fullName evidence="3">Secreted protein</fullName>
    </submittedName>
</protein>
<accession>A0A183J3C8</accession>
<dbReference type="Proteomes" id="UP000270296">
    <property type="component" value="Unassembled WGS sequence"/>
</dbReference>
<organism evidence="3">
    <name type="scientific">Soboliphyme baturini</name>
    <dbReference type="NCBI Taxonomy" id="241478"/>
    <lineage>
        <taxon>Eukaryota</taxon>
        <taxon>Metazoa</taxon>
        <taxon>Ecdysozoa</taxon>
        <taxon>Nematoda</taxon>
        <taxon>Enoplea</taxon>
        <taxon>Dorylaimia</taxon>
        <taxon>Dioctophymatida</taxon>
        <taxon>Dioctophymatoidea</taxon>
        <taxon>Soboliphymatidae</taxon>
        <taxon>Soboliphyme</taxon>
    </lineage>
</organism>
<reference evidence="3" key="1">
    <citation type="submission" date="2016-06" db="UniProtKB">
        <authorList>
            <consortium name="WormBaseParasite"/>
        </authorList>
    </citation>
    <scope>IDENTIFICATION</scope>
</reference>
<evidence type="ECO:0000313" key="3">
    <source>
        <dbReference type="WBParaSite" id="SBAD_0001074101-mRNA-1"/>
    </source>
</evidence>
<name>A0A183J3C8_9BILA</name>
<evidence type="ECO:0000313" key="2">
    <source>
        <dbReference type="Proteomes" id="UP000270296"/>
    </source>
</evidence>
<dbReference type="AlphaFoldDB" id="A0A183J3C8"/>